<evidence type="ECO:0000256" key="1">
    <source>
        <dbReference type="SAM" id="MobiDB-lite"/>
    </source>
</evidence>
<reference evidence="2" key="1">
    <citation type="journal article" date="2014" name="Int. J. Syst. Evol. Microbiol.">
        <title>Complete genome sequence of Corynebacterium casei LMG S-19264T (=DSM 44701T), isolated from a smear-ripened cheese.</title>
        <authorList>
            <consortium name="US DOE Joint Genome Institute (JGI-PGF)"/>
            <person name="Walter F."/>
            <person name="Albersmeier A."/>
            <person name="Kalinowski J."/>
            <person name="Ruckert C."/>
        </authorList>
    </citation>
    <scope>NUCLEOTIDE SEQUENCE</scope>
    <source>
        <strain evidence="2">JCM 13064</strain>
    </source>
</reference>
<reference evidence="2" key="2">
    <citation type="submission" date="2020-09" db="EMBL/GenBank/DDBJ databases">
        <authorList>
            <person name="Sun Q."/>
            <person name="Ohkuma M."/>
        </authorList>
    </citation>
    <scope>NUCLEOTIDE SEQUENCE</scope>
    <source>
        <strain evidence="2">JCM 13064</strain>
    </source>
</reference>
<organism evidence="2 3">
    <name type="scientific">Sphaerisporangium melleum</name>
    <dbReference type="NCBI Taxonomy" id="321316"/>
    <lineage>
        <taxon>Bacteria</taxon>
        <taxon>Bacillati</taxon>
        <taxon>Actinomycetota</taxon>
        <taxon>Actinomycetes</taxon>
        <taxon>Streptosporangiales</taxon>
        <taxon>Streptosporangiaceae</taxon>
        <taxon>Sphaerisporangium</taxon>
    </lineage>
</organism>
<sequence>MPSVRDGRVATAAGRSAPGTPPTPKSRGAHGRTAVTALHRVRHVSYSLTAASTRATFVAAPAGSSTWCMRSPHDHQ</sequence>
<evidence type="ECO:0000313" key="2">
    <source>
        <dbReference type="EMBL" id="GGL06448.1"/>
    </source>
</evidence>
<dbReference type="Proteomes" id="UP000645217">
    <property type="component" value="Unassembled WGS sequence"/>
</dbReference>
<comment type="caution">
    <text evidence="2">The sequence shown here is derived from an EMBL/GenBank/DDBJ whole genome shotgun (WGS) entry which is preliminary data.</text>
</comment>
<dbReference type="EMBL" id="BMNT01000035">
    <property type="protein sequence ID" value="GGL06448.1"/>
    <property type="molecule type" value="Genomic_DNA"/>
</dbReference>
<proteinExistence type="predicted"/>
<feature type="region of interest" description="Disordered" evidence="1">
    <location>
        <begin position="1"/>
        <end position="31"/>
    </location>
</feature>
<accession>A0A917RHH1</accession>
<evidence type="ECO:0000313" key="3">
    <source>
        <dbReference type="Proteomes" id="UP000645217"/>
    </source>
</evidence>
<gene>
    <name evidence="2" type="ORF">GCM10007964_55920</name>
</gene>
<protein>
    <submittedName>
        <fullName evidence="2">Uncharacterized protein</fullName>
    </submittedName>
</protein>
<dbReference type="AlphaFoldDB" id="A0A917RHH1"/>
<name>A0A917RHH1_9ACTN</name>
<keyword evidence="3" id="KW-1185">Reference proteome</keyword>